<dbReference type="STRING" id="33936.AZI98_02910"/>
<dbReference type="CDD" id="cd06578">
    <property type="entry name" value="HemD"/>
    <property type="match status" value="1"/>
</dbReference>
<organism evidence="2 3">
    <name type="scientific">Aeribacillus pallidus</name>
    <dbReference type="NCBI Taxonomy" id="33936"/>
    <lineage>
        <taxon>Bacteria</taxon>
        <taxon>Bacillati</taxon>
        <taxon>Bacillota</taxon>
        <taxon>Bacilli</taxon>
        <taxon>Bacillales</taxon>
        <taxon>Bacillaceae</taxon>
        <taxon>Aeribacillus</taxon>
    </lineage>
</organism>
<protein>
    <submittedName>
        <fullName evidence="2">Uroporphyrinogen-III synthase</fullName>
    </submittedName>
</protein>
<dbReference type="NCBIfam" id="NF004584">
    <property type="entry name" value="PRK05928.2-1"/>
    <property type="match status" value="1"/>
</dbReference>
<dbReference type="GO" id="GO:0006780">
    <property type="term" value="P:uroporphyrinogen III biosynthetic process"/>
    <property type="evidence" value="ECO:0007669"/>
    <property type="project" value="InterPro"/>
</dbReference>
<dbReference type="PANTHER" id="PTHR40082">
    <property type="entry name" value="BLR5956 PROTEIN"/>
    <property type="match status" value="1"/>
</dbReference>
<dbReference type="RefSeq" id="WP_063386795.1">
    <property type="nucleotide sequence ID" value="NZ_LVHY01000052.1"/>
</dbReference>
<reference evidence="2 3" key="1">
    <citation type="submission" date="2016-04" db="EMBL/GenBank/DDBJ databases">
        <title>Draft genome sequence of Aeribacillus pallidus 8m3 from petroleum reservoir.</title>
        <authorList>
            <person name="Poltaraus A.B."/>
            <person name="Nazina T.N."/>
            <person name="Tourova T.P."/>
            <person name="Malakho S.M."/>
            <person name="Korshunova A.V."/>
            <person name="Sokolova D.S."/>
        </authorList>
    </citation>
    <scope>NUCLEOTIDE SEQUENCE [LARGE SCALE GENOMIC DNA]</scope>
    <source>
        <strain evidence="2 3">8m3</strain>
    </source>
</reference>
<dbReference type="InterPro" id="IPR039793">
    <property type="entry name" value="UROS/Hem4"/>
</dbReference>
<dbReference type="InterPro" id="IPR003754">
    <property type="entry name" value="4pyrrol_synth_uPrphyn_synth"/>
</dbReference>
<sequence length="266" mass="29036">MGNLHGKRIAITGSRKSEEISTLIRKKGGEPVIRAIQETIKCSPSDLEADLRSIVEKGTDWAVFTTGIGTNALLEAAEKIGILDSLINVLKEAKIAARGYKTKAALKQIGIQPDAADDDGTNDGLLRAIEGFSFKDKHVFLQLHGEPVPKLSEWFEKHGAILHEILPYRSIVPNPETVEQLLDEIIENKLNAVAFTAAPQVRVLFKLAEKKGATSDLIEAFQQNVLAAAVGKVTAGELKEYGVQRIVAPELERMGAMIVALDEYFQ</sequence>
<dbReference type="InterPro" id="IPR036108">
    <property type="entry name" value="4pyrrol_syn_uPrphyn_synt_sf"/>
</dbReference>
<dbReference type="Gene3D" id="3.40.50.10090">
    <property type="match status" value="2"/>
</dbReference>
<proteinExistence type="predicted"/>
<dbReference type="OrthoDB" id="9775656at2"/>
<dbReference type="SUPFAM" id="SSF69618">
    <property type="entry name" value="HemD-like"/>
    <property type="match status" value="1"/>
</dbReference>
<comment type="caution">
    <text evidence="2">The sequence shown here is derived from an EMBL/GenBank/DDBJ whole genome shotgun (WGS) entry which is preliminary data.</text>
</comment>
<accession>A0A161W8P0</accession>
<dbReference type="Proteomes" id="UP000076476">
    <property type="component" value="Unassembled WGS sequence"/>
</dbReference>
<keyword evidence="3" id="KW-1185">Reference proteome</keyword>
<accession>A0A161YUJ8</accession>
<dbReference type="PANTHER" id="PTHR40082:SF1">
    <property type="entry name" value="BLR5956 PROTEIN"/>
    <property type="match status" value="1"/>
</dbReference>
<evidence type="ECO:0000313" key="3">
    <source>
        <dbReference type="Proteomes" id="UP000076476"/>
    </source>
</evidence>
<name>A0A161YUJ8_9BACI</name>
<feature type="domain" description="Tetrapyrrole biosynthesis uroporphyrinogen III synthase" evidence="1">
    <location>
        <begin position="19"/>
        <end position="258"/>
    </location>
</feature>
<gene>
    <name evidence="2" type="ORF">AZI98_02910</name>
</gene>
<dbReference type="EMBL" id="LWBR01000008">
    <property type="protein sequence ID" value="KZN97545.1"/>
    <property type="molecule type" value="Genomic_DNA"/>
</dbReference>
<dbReference type="Pfam" id="PF02602">
    <property type="entry name" value="HEM4"/>
    <property type="match status" value="1"/>
</dbReference>
<dbReference type="AlphaFoldDB" id="A0A161YUJ8"/>
<evidence type="ECO:0000259" key="1">
    <source>
        <dbReference type="Pfam" id="PF02602"/>
    </source>
</evidence>
<evidence type="ECO:0000313" key="2">
    <source>
        <dbReference type="EMBL" id="KZN97545.1"/>
    </source>
</evidence>
<dbReference type="GO" id="GO:0004852">
    <property type="term" value="F:uroporphyrinogen-III synthase activity"/>
    <property type="evidence" value="ECO:0007669"/>
    <property type="project" value="InterPro"/>
</dbReference>